<dbReference type="InterPro" id="IPR055906">
    <property type="entry name" value="DUF7483"/>
</dbReference>
<accession>D6PLH8</accession>
<dbReference type="Pfam" id="PF24299">
    <property type="entry name" value="DUF7483"/>
    <property type="match status" value="1"/>
</dbReference>
<feature type="domain" description="DUF7483" evidence="1">
    <location>
        <begin position="8"/>
        <end position="330"/>
    </location>
</feature>
<organism evidence="2">
    <name type="scientific">uncultured organism MedDCM-OCT-S11-C359</name>
    <dbReference type="NCBI Taxonomy" id="743661"/>
    <lineage>
        <taxon>unclassified sequences</taxon>
        <taxon>environmental samples</taxon>
    </lineage>
</organism>
<reference evidence="2" key="1">
    <citation type="journal article" date="2010" name="ISME J.">
        <title>Metagenome of the Mediterranean deep chlorophyll maximum studied by direct and fosmid library 454 pyrosequencing.</title>
        <authorList>
            <person name="Ghai R."/>
            <person name="Martin-Cuadrado A.B."/>
            <person name="Molto A.G."/>
            <person name="Heredia I.G."/>
            <person name="Cabrera R."/>
            <person name="Martin J."/>
            <person name="Verdu M."/>
            <person name="Deschamps P."/>
            <person name="Moreira D."/>
            <person name="Lopez-Garcia P."/>
            <person name="Mira A."/>
            <person name="Rodriguez-Valera F."/>
        </authorList>
    </citation>
    <scope>NUCLEOTIDE SEQUENCE</scope>
</reference>
<sequence length="342" mass="36829">MAYISFQPKDYFNTHLYSGNDTTNNQQVGLTPDLVWVKSRNTGSPTQHYWVDKVRGDKKYISSNSTASESTDSNTFDLVSGGFNLAGGNGWTNLTGRTYASWNWLANGAGSSNTEGDITATVSANTTSGFSIIKFTSAGSVSQSYGHGLNGTPKLWIIKDTSTSSNNWQVYYNGTDRLKLDTNEATSTTASQLMSANATTITTPSYADGAWGNGSGLNYITYAFQEIKGFSKIGKYTGNGNADGVYQHLGFSASWLMIKRTDSTASWVIFDNKRLGYNVANYQLYANSTSAEGNNVLLDITSQGFKCRANHLDVNGSGASYIFMAFAEAPLVSSNGVPAVAR</sequence>
<proteinExistence type="predicted"/>
<dbReference type="EMBL" id="GU943148">
    <property type="protein sequence ID" value="ADD96579.1"/>
    <property type="molecule type" value="Genomic_DNA"/>
</dbReference>
<evidence type="ECO:0000259" key="1">
    <source>
        <dbReference type="Pfam" id="PF24299"/>
    </source>
</evidence>
<protein>
    <recommendedName>
        <fullName evidence="1">DUF7483 domain-containing protein</fullName>
    </recommendedName>
</protein>
<evidence type="ECO:0000313" key="2">
    <source>
        <dbReference type="EMBL" id="ADD96579.1"/>
    </source>
</evidence>
<name>D6PLH8_9ZZZZ</name>
<dbReference type="AlphaFoldDB" id="D6PLH8"/>